<dbReference type="SUPFAM" id="SSF50494">
    <property type="entry name" value="Trypsin-like serine proteases"/>
    <property type="match status" value="1"/>
</dbReference>
<feature type="signal peptide" evidence="2">
    <location>
        <begin position="1"/>
        <end position="36"/>
    </location>
</feature>
<dbReference type="GO" id="GO:0006508">
    <property type="term" value="P:proteolysis"/>
    <property type="evidence" value="ECO:0007669"/>
    <property type="project" value="InterPro"/>
</dbReference>
<dbReference type="InterPro" id="IPR009003">
    <property type="entry name" value="Peptidase_S1_PA"/>
</dbReference>
<dbReference type="NCBIfam" id="NF038127">
    <property type="entry name" value="FDP_fam"/>
    <property type="match status" value="1"/>
</dbReference>
<dbReference type="Pfam" id="PF13365">
    <property type="entry name" value="Trypsin_2"/>
    <property type="match status" value="1"/>
</dbReference>
<gene>
    <name evidence="4" type="ORF">IQ235_18080</name>
</gene>
<evidence type="ECO:0000256" key="2">
    <source>
        <dbReference type="SAM" id="SignalP"/>
    </source>
</evidence>
<dbReference type="InterPro" id="IPR007280">
    <property type="entry name" value="Peptidase_C_arc/bac"/>
</dbReference>
<proteinExistence type="predicted"/>
<evidence type="ECO:0000313" key="4">
    <source>
        <dbReference type="EMBL" id="MBE9042672.1"/>
    </source>
</evidence>
<evidence type="ECO:0000256" key="1">
    <source>
        <dbReference type="SAM" id="MobiDB-lite"/>
    </source>
</evidence>
<dbReference type="Gene3D" id="2.40.10.120">
    <property type="match status" value="1"/>
</dbReference>
<dbReference type="Gene3D" id="2.60.120.380">
    <property type="match status" value="2"/>
</dbReference>
<name>A0A928VYS8_9CYAN</name>
<dbReference type="PANTHER" id="PTHR22939:SF129">
    <property type="entry name" value="SERINE PROTEASE HTRA2, MITOCHONDRIAL"/>
    <property type="match status" value="1"/>
</dbReference>
<evidence type="ECO:0000313" key="5">
    <source>
        <dbReference type="Proteomes" id="UP000621799"/>
    </source>
</evidence>
<protein>
    <submittedName>
        <fullName evidence="4">DVUA0089 family protein</fullName>
    </submittedName>
</protein>
<dbReference type="GO" id="GO:0004252">
    <property type="term" value="F:serine-type endopeptidase activity"/>
    <property type="evidence" value="ECO:0007669"/>
    <property type="project" value="InterPro"/>
</dbReference>
<keyword evidence="2" id="KW-0732">Signal</keyword>
<feature type="domain" description="Peptidase C-terminal archaeal/bacterial" evidence="3">
    <location>
        <begin position="277"/>
        <end position="338"/>
    </location>
</feature>
<feature type="compositionally biased region" description="Polar residues" evidence="1">
    <location>
        <begin position="234"/>
        <end position="252"/>
    </location>
</feature>
<dbReference type="PANTHER" id="PTHR22939">
    <property type="entry name" value="SERINE PROTEASE FAMILY S1C HTRA-RELATED"/>
    <property type="match status" value="1"/>
</dbReference>
<comment type="caution">
    <text evidence="4">The sequence shown here is derived from an EMBL/GenBank/DDBJ whole genome shotgun (WGS) entry which is preliminary data.</text>
</comment>
<dbReference type="AlphaFoldDB" id="A0A928VYS8"/>
<dbReference type="Pfam" id="PF04151">
    <property type="entry name" value="PPC"/>
    <property type="match status" value="2"/>
</dbReference>
<sequence length="476" mass="49887">MPPLRRNPIAGSLLAVGLTLSSIGLSLPFTSLPAFAQDVDEETNIRVYDRASPAVVAIDAGGATGSGSIISADGLILTNAHVVENAPDTVTVTLADGRELSAEVIAFDANGLDLAALRISGEDDLPTIPLADLDSVRVGQRAFAIGSPFGLQNTFTIGIVSRLDPERGTIQTDAAINPGNSGGPLLNSQGELIGVNTAIFSPRFDAGNIGIGFAIAIDRVEPFLAAVEDGSAPRTAQTRPVPGTTQPPQSITLNAPPIDGTLDLGDNVLPMDNSFFDTYTFEGSAGDRISIEMQSGEIDPYLILLAPGGRELAQDDDSGGGTNAQIVVQLPESGTYTLIANSYAGDESGAYRLELKTTRTEGSIPKPQETGGTILLERGELGPGDTVLPNDNSFFDLHSFEGRAGQTVTITLESDQFDTYLVLLDSEGSAIDQNDDARNGNTNSMLRVTLPQSGTYRVVVNSYDNTGNGRYTLTVE</sequence>
<keyword evidence="5" id="KW-1185">Reference proteome</keyword>
<reference evidence="4" key="1">
    <citation type="submission" date="2020-10" db="EMBL/GenBank/DDBJ databases">
        <authorList>
            <person name="Castelo-Branco R."/>
            <person name="Eusebio N."/>
            <person name="Adriana R."/>
            <person name="Vieira A."/>
            <person name="Brugerolle De Fraissinette N."/>
            <person name="Rezende De Castro R."/>
            <person name="Schneider M.P."/>
            <person name="Vasconcelos V."/>
            <person name="Leao P.N."/>
        </authorList>
    </citation>
    <scope>NUCLEOTIDE SEQUENCE</scope>
    <source>
        <strain evidence="4">LEGE 11467</strain>
    </source>
</reference>
<dbReference type="PRINTS" id="PR00834">
    <property type="entry name" value="PROTEASES2C"/>
</dbReference>
<feature type="region of interest" description="Disordered" evidence="1">
    <location>
        <begin position="231"/>
        <end position="252"/>
    </location>
</feature>
<organism evidence="4 5">
    <name type="scientific">Zarconia navalis LEGE 11467</name>
    <dbReference type="NCBI Taxonomy" id="1828826"/>
    <lineage>
        <taxon>Bacteria</taxon>
        <taxon>Bacillati</taxon>
        <taxon>Cyanobacteriota</taxon>
        <taxon>Cyanophyceae</taxon>
        <taxon>Oscillatoriophycideae</taxon>
        <taxon>Oscillatoriales</taxon>
        <taxon>Oscillatoriales incertae sedis</taxon>
        <taxon>Zarconia</taxon>
        <taxon>Zarconia navalis</taxon>
    </lineage>
</organism>
<dbReference type="EMBL" id="JADEXN010000408">
    <property type="protein sequence ID" value="MBE9042672.1"/>
    <property type="molecule type" value="Genomic_DNA"/>
</dbReference>
<feature type="domain" description="Peptidase C-terminal archaeal/bacterial" evidence="3">
    <location>
        <begin position="396"/>
        <end position="462"/>
    </location>
</feature>
<evidence type="ECO:0000259" key="3">
    <source>
        <dbReference type="Pfam" id="PF04151"/>
    </source>
</evidence>
<dbReference type="InterPro" id="IPR001940">
    <property type="entry name" value="Peptidase_S1C"/>
</dbReference>
<accession>A0A928VYS8</accession>
<dbReference type="Proteomes" id="UP000621799">
    <property type="component" value="Unassembled WGS sequence"/>
</dbReference>
<feature type="chain" id="PRO_5037840306" evidence="2">
    <location>
        <begin position="37"/>
        <end position="476"/>
    </location>
</feature>